<reference evidence="2 3" key="1">
    <citation type="submission" date="2020-08" db="EMBL/GenBank/DDBJ databases">
        <title>Genomic Encyclopedia of Type Strains, Phase IV (KMG-IV): sequencing the most valuable type-strain genomes for metagenomic binning, comparative biology and taxonomic classification.</title>
        <authorList>
            <person name="Goeker M."/>
        </authorList>
    </citation>
    <scope>NUCLEOTIDE SEQUENCE [LARGE SCALE GENOMIC DNA]</scope>
    <source>
        <strain evidence="2 3">DSM 103570</strain>
    </source>
</reference>
<evidence type="ECO:0000256" key="1">
    <source>
        <dbReference type="SAM" id="MobiDB-lite"/>
    </source>
</evidence>
<dbReference type="AlphaFoldDB" id="A0A7W6MP92"/>
<evidence type="ECO:0008006" key="4">
    <source>
        <dbReference type="Google" id="ProtNLM"/>
    </source>
</evidence>
<dbReference type="RefSeq" id="WP_183207249.1">
    <property type="nucleotide sequence ID" value="NZ_JAAAMM010000002.1"/>
</dbReference>
<accession>A0A7W6MP92</accession>
<evidence type="ECO:0000313" key="3">
    <source>
        <dbReference type="Proteomes" id="UP000588647"/>
    </source>
</evidence>
<dbReference type="Proteomes" id="UP000588647">
    <property type="component" value="Unassembled WGS sequence"/>
</dbReference>
<gene>
    <name evidence="2" type="ORF">GGR03_001765</name>
</gene>
<organism evidence="2 3">
    <name type="scientific">Aurantimonas endophytica</name>
    <dbReference type="NCBI Taxonomy" id="1522175"/>
    <lineage>
        <taxon>Bacteria</taxon>
        <taxon>Pseudomonadati</taxon>
        <taxon>Pseudomonadota</taxon>
        <taxon>Alphaproteobacteria</taxon>
        <taxon>Hyphomicrobiales</taxon>
        <taxon>Aurantimonadaceae</taxon>
        <taxon>Aurantimonas</taxon>
    </lineage>
</organism>
<evidence type="ECO:0000313" key="2">
    <source>
        <dbReference type="EMBL" id="MBB4002690.1"/>
    </source>
</evidence>
<protein>
    <recommendedName>
        <fullName evidence="4">DUF1127 domain-containing protein</fullName>
    </recommendedName>
</protein>
<comment type="caution">
    <text evidence="2">The sequence shown here is derived from an EMBL/GenBank/DDBJ whole genome shotgun (WGS) entry which is preliminary data.</text>
</comment>
<sequence length="64" mass="7044">MTWEIGRLLPALIGLAIGRMPPGSKPPPAHRLDADDLPDAMKRDLGLMDGRGPTLRRPERSGRF</sequence>
<name>A0A7W6MP92_9HYPH</name>
<proteinExistence type="predicted"/>
<feature type="region of interest" description="Disordered" evidence="1">
    <location>
        <begin position="42"/>
        <end position="64"/>
    </location>
</feature>
<dbReference type="EMBL" id="JACIEM010000002">
    <property type="protein sequence ID" value="MBB4002690.1"/>
    <property type="molecule type" value="Genomic_DNA"/>
</dbReference>
<keyword evidence="3" id="KW-1185">Reference proteome</keyword>